<accession>A0A174HJQ2</accession>
<dbReference type="InterPro" id="IPR018060">
    <property type="entry name" value="HTH_AraC"/>
</dbReference>
<feature type="domain" description="HTH araC/xylS-type" evidence="4">
    <location>
        <begin position="188"/>
        <end position="286"/>
    </location>
</feature>
<sequence length="287" mass="33552">MEYFASSSHSVSSQRILYTPSEFARTSLLYLQETGSLHALAAHTSHREHLASYLFFSVTSGSGELNYNGKTYALHSGDCVFIDCRKPYSHATSADLWTLQWCHFYGHTMPDIYKKYQERGGQPVFHPKEMEELAEVMTDLYSAAESDSYVRDMKINEILNRLLWILMKNSWHPEQGRAAHARKRMSMEKVKSYLDENYKEHITLELLSQKFYINKYYLTKIFKETYGVTIISYLETRRITQAKNLLRFTDMTVDEISAAIGMNDANYLARRFRKIEGMSPGEYRKKW</sequence>
<dbReference type="SUPFAM" id="SSF46689">
    <property type="entry name" value="Homeodomain-like"/>
    <property type="match status" value="2"/>
</dbReference>
<evidence type="ECO:0000313" key="6">
    <source>
        <dbReference type="Proteomes" id="UP000095706"/>
    </source>
</evidence>
<evidence type="ECO:0000259" key="4">
    <source>
        <dbReference type="PROSITE" id="PS01124"/>
    </source>
</evidence>
<dbReference type="GO" id="GO:0003700">
    <property type="term" value="F:DNA-binding transcription factor activity"/>
    <property type="evidence" value="ECO:0007669"/>
    <property type="project" value="InterPro"/>
</dbReference>
<keyword evidence="1" id="KW-0805">Transcription regulation</keyword>
<dbReference type="PROSITE" id="PS01124">
    <property type="entry name" value="HTH_ARAC_FAMILY_2"/>
    <property type="match status" value="1"/>
</dbReference>
<dbReference type="EMBL" id="CYYV01000013">
    <property type="protein sequence ID" value="CUO73219.1"/>
    <property type="molecule type" value="Genomic_DNA"/>
</dbReference>
<dbReference type="SUPFAM" id="SSF51215">
    <property type="entry name" value="Regulatory protein AraC"/>
    <property type="match status" value="1"/>
</dbReference>
<keyword evidence="2" id="KW-0238">DNA-binding</keyword>
<dbReference type="PANTHER" id="PTHR43280:SF17">
    <property type="entry name" value="ARAC-TYPE DNA-BINDING DOMAIN-CONTAINING PROTEIN"/>
    <property type="match status" value="1"/>
</dbReference>
<dbReference type="RefSeq" id="WP_055228360.1">
    <property type="nucleotide sequence ID" value="NZ_CYYV01000013.1"/>
</dbReference>
<protein>
    <submittedName>
        <fullName evidence="5">Arabinose operon regulatory protein</fullName>
    </submittedName>
</protein>
<dbReference type="PANTHER" id="PTHR43280">
    <property type="entry name" value="ARAC-FAMILY TRANSCRIPTIONAL REGULATOR"/>
    <property type="match status" value="1"/>
</dbReference>
<dbReference type="Proteomes" id="UP000095706">
    <property type="component" value="Unassembled WGS sequence"/>
</dbReference>
<proteinExistence type="predicted"/>
<keyword evidence="3" id="KW-0804">Transcription</keyword>
<dbReference type="InterPro" id="IPR003313">
    <property type="entry name" value="AraC-bd"/>
</dbReference>
<organism evidence="5 6">
    <name type="scientific">Fusicatenibacter saccharivorans</name>
    <dbReference type="NCBI Taxonomy" id="1150298"/>
    <lineage>
        <taxon>Bacteria</taxon>
        <taxon>Bacillati</taxon>
        <taxon>Bacillota</taxon>
        <taxon>Clostridia</taxon>
        <taxon>Lachnospirales</taxon>
        <taxon>Lachnospiraceae</taxon>
        <taxon>Fusicatenibacter</taxon>
    </lineage>
</organism>
<dbReference type="Gene3D" id="1.10.10.60">
    <property type="entry name" value="Homeodomain-like"/>
    <property type="match status" value="2"/>
</dbReference>
<dbReference type="InterPro" id="IPR009057">
    <property type="entry name" value="Homeodomain-like_sf"/>
</dbReference>
<gene>
    <name evidence="5" type="primary">araC_5</name>
    <name evidence="5" type="ORF">ERS852406_02694</name>
</gene>
<evidence type="ECO:0000313" key="5">
    <source>
        <dbReference type="EMBL" id="CUO73219.1"/>
    </source>
</evidence>
<reference evidence="5 6" key="1">
    <citation type="submission" date="2015-09" db="EMBL/GenBank/DDBJ databases">
        <authorList>
            <consortium name="Pathogen Informatics"/>
        </authorList>
    </citation>
    <scope>NUCLEOTIDE SEQUENCE [LARGE SCALE GENOMIC DNA]</scope>
    <source>
        <strain evidence="5 6">2789STDY5608849</strain>
    </source>
</reference>
<name>A0A174HJQ2_9FIRM</name>
<evidence type="ECO:0000256" key="2">
    <source>
        <dbReference type="ARBA" id="ARBA00023125"/>
    </source>
</evidence>
<dbReference type="AlphaFoldDB" id="A0A174HJQ2"/>
<evidence type="ECO:0000256" key="1">
    <source>
        <dbReference type="ARBA" id="ARBA00023015"/>
    </source>
</evidence>
<dbReference type="SMART" id="SM00342">
    <property type="entry name" value="HTH_ARAC"/>
    <property type="match status" value="1"/>
</dbReference>
<dbReference type="InterPro" id="IPR037923">
    <property type="entry name" value="HTH-like"/>
</dbReference>
<dbReference type="Gene3D" id="2.60.120.280">
    <property type="entry name" value="Regulatory protein AraC"/>
    <property type="match status" value="1"/>
</dbReference>
<evidence type="ECO:0000256" key="3">
    <source>
        <dbReference type="ARBA" id="ARBA00023163"/>
    </source>
</evidence>
<dbReference type="GO" id="GO:0043565">
    <property type="term" value="F:sequence-specific DNA binding"/>
    <property type="evidence" value="ECO:0007669"/>
    <property type="project" value="InterPro"/>
</dbReference>
<dbReference type="PROSITE" id="PS00041">
    <property type="entry name" value="HTH_ARAC_FAMILY_1"/>
    <property type="match status" value="1"/>
</dbReference>
<dbReference type="InterPro" id="IPR018062">
    <property type="entry name" value="HTH_AraC-typ_CS"/>
</dbReference>
<dbReference type="Pfam" id="PF12833">
    <property type="entry name" value="HTH_18"/>
    <property type="match status" value="1"/>
</dbReference>
<dbReference type="Pfam" id="PF02311">
    <property type="entry name" value="AraC_binding"/>
    <property type="match status" value="1"/>
</dbReference>